<feature type="domain" description="Thioredoxin-like fold" evidence="2">
    <location>
        <begin position="36"/>
        <end position="207"/>
    </location>
</feature>
<feature type="signal peptide" evidence="1">
    <location>
        <begin position="1"/>
        <end position="20"/>
    </location>
</feature>
<proteinExistence type="predicted"/>
<dbReference type="EMBL" id="CALNXJ010000058">
    <property type="protein sequence ID" value="CAH3155609.1"/>
    <property type="molecule type" value="Genomic_DNA"/>
</dbReference>
<dbReference type="InterPro" id="IPR012336">
    <property type="entry name" value="Thioredoxin-like_fold"/>
</dbReference>
<dbReference type="InterPro" id="IPR036249">
    <property type="entry name" value="Thioredoxin-like_sf"/>
</dbReference>
<reference evidence="3 4" key="1">
    <citation type="submission" date="2022-05" db="EMBL/GenBank/DDBJ databases">
        <authorList>
            <consortium name="Genoscope - CEA"/>
            <person name="William W."/>
        </authorList>
    </citation>
    <scope>NUCLEOTIDE SEQUENCE [LARGE SCALE GENOMIC DNA]</scope>
</reference>
<organism evidence="3 4">
    <name type="scientific">Pocillopora meandrina</name>
    <dbReference type="NCBI Taxonomy" id="46732"/>
    <lineage>
        <taxon>Eukaryota</taxon>
        <taxon>Metazoa</taxon>
        <taxon>Cnidaria</taxon>
        <taxon>Anthozoa</taxon>
        <taxon>Hexacorallia</taxon>
        <taxon>Scleractinia</taxon>
        <taxon>Astrocoeniina</taxon>
        <taxon>Pocilloporidae</taxon>
        <taxon>Pocillopora</taxon>
    </lineage>
</organism>
<evidence type="ECO:0000259" key="2">
    <source>
        <dbReference type="Pfam" id="PF13462"/>
    </source>
</evidence>
<gene>
    <name evidence="3" type="ORF">PMEA_00028123</name>
</gene>
<dbReference type="AlphaFoldDB" id="A0AAU9XQA4"/>
<keyword evidence="4" id="KW-1185">Reference proteome</keyword>
<evidence type="ECO:0000313" key="3">
    <source>
        <dbReference type="EMBL" id="CAH3155609.1"/>
    </source>
</evidence>
<comment type="caution">
    <text evidence="3">The sequence shown here is derived from an EMBL/GenBank/DDBJ whole genome shotgun (WGS) entry which is preliminary data.</text>
</comment>
<dbReference type="PANTHER" id="PTHR33875:SF2">
    <property type="entry name" value="ACR183CP"/>
    <property type="match status" value="1"/>
</dbReference>
<keyword evidence="1" id="KW-0732">Signal</keyword>
<protein>
    <recommendedName>
        <fullName evidence="2">Thioredoxin-like fold domain-containing protein</fullName>
    </recommendedName>
</protein>
<name>A0AAU9XQA4_9CNID</name>
<dbReference type="SUPFAM" id="SSF52833">
    <property type="entry name" value="Thioredoxin-like"/>
    <property type="match status" value="1"/>
</dbReference>
<accession>A0AAU9XQA4</accession>
<feature type="chain" id="PRO_5043314349" description="Thioredoxin-like fold domain-containing protein" evidence="1">
    <location>
        <begin position="21"/>
        <end position="215"/>
    </location>
</feature>
<evidence type="ECO:0000256" key="1">
    <source>
        <dbReference type="SAM" id="SignalP"/>
    </source>
</evidence>
<dbReference type="PANTHER" id="PTHR33875">
    <property type="entry name" value="OS09G0542200 PROTEIN"/>
    <property type="match status" value="1"/>
</dbReference>
<dbReference type="Proteomes" id="UP001159428">
    <property type="component" value="Unassembled WGS sequence"/>
</dbReference>
<sequence>MTKFASHLLLAAVLITAGNSQIPLPKRPLGFVYKGGEPTAPIHLEAFVDLTCPDCQQAWPTLKKVADMYGPETVQFTLQLFPLPYHTNAFLAAQSVYAVEAYNTSLVISWMDVIFENQNQLYDFQTMDKNRYDVINIIADLGSKIDIDKAVIKDGLTNTEYNEHTRISWKYGCSRTVSGTPFFFLNGVFVSQASAAWTVEEWKQLIDPLLKLDVR</sequence>
<dbReference type="Gene3D" id="3.40.30.10">
    <property type="entry name" value="Glutaredoxin"/>
    <property type="match status" value="1"/>
</dbReference>
<dbReference type="Pfam" id="PF13462">
    <property type="entry name" value="Thioredoxin_4"/>
    <property type="match status" value="1"/>
</dbReference>
<evidence type="ECO:0000313" key="4">
    <source>
        <dbReference type="Proteomes" id="UP001159428"/>
    </source>
</evidence>